<keyword evidence="1" id="KW-0812">Transmembrane</keyword>
<sequence>MLAFLGLLCIVATIFFIIAAGISAIRKTGKVKKMLLSSAGSFILLFVVAFIAVAIEDAESSVVPEEKTAKITKGEYNKIKEGMTLEEVKTIVGGKEKSQDKFDDFVEYNFDGENGVENDAYVILDFTYDKTVETKFEYGLLSPRDDTEVSTEEDTEEYTTEDLKYHIEYQLTEDNDFNIVNLEVNEHMGTDTEDDNIVILTLLGSENLTAKMTANGLFEDSNVVFQNLFENTYVEEAVLFWQLPVTDSTGNTSDQNVLKIRLTRNTFENINWEDFNSHNYKIVAEDYEELIQFPE</sequence>
<keyword evidence="1" id="KW-0472">Membrane</keyword>
<reference evidence="2 3" key="1">
    <citation type="submission" date="2016-08" db="EMBL/GenBank/DDBJ databases">
        <title>Complete genome sequence of Bacillus muralis G25-68, a strain with toxicity to nematodes.</title>
        <authorList>
            <person name="Zheng Z."/>
        </authorList>
    </citation>
    <scope>NUCLEOTIDE SEQUENCE [LARGE SCALE GENOMIC DNA]</scope>
    <source>
        <strain evidence="2 3">G25-68</strain>
    </source>
</reference>
<dbReference type="OrthoDB" id="287883at2"/>
<dbReference type="Proteomes" id="UP000077926">
    <property type="component" value="Chromosome"/>
</dbReference>
<dbReference type="KEGG" id="bmur:ABE28_003300"/>
<dbReference type="AlphaFoldDB" id="A0A1B3XJG5"/>
<keyword evidence="1" id="KW-1133">Transmembrane helix</keyword>
<dbReference type="RefSeq" id="WP_064463916.1">
    <property type="nucleotide sequence ID" value="NZ_CP017080.1"/>
</dbReference>
<feature type="transmembrane region" description="Helical" evidence="1">
    <location>
        <begin position="34"/>
        <end position="55"/>
    </location>
</feature>
<proteinExistence type="predicted"/>
<evidence type="ECO:0000313" key="2">
    <source>
        <dbReference type="EMBL" id="AOH53366.1"/>
    </source>
</evidence>
<name>A0A1B3XJG5_9BACI</name>
<dbReference type="Gene3D" id="3.10.450.730">
    <property type="entry name" value="BLIP domain"/>
    <property type="match status" value="1"/>
</dbReference>
<dbReference type="EMBL" id="CP017080">
    <property type="protein sequence ID" value="AOH53366.1"/>
    <property type="molecule type" value="Genomic_DNA"/>
</dbReference>
<protein>
    <submittedName>
        <fullName evidence="2">Uncharacterized protein</fullName>
    </submittedName>
</protein>
<evidence type="ECO:0000313" key="3">
    <source>
        <dbReference type="Proteomes" id="UP000077926"/>
    </source>
</evidence>
<accession>A0A1B3XJG5</accession>
<evidence type="ECO:0000256" key="1">
    <source>
        <dbReference type="SAM" id="Phobius"/>
    </source>
</evidence>
<gene>
    <name evidence="2" type="ORF">ABE28_003300</name>
</gene>
<organism evidence="2 3">
    <name type="scientific">Peribacillus muralis</name>
    <dbReference type="NCBI Taxonomy" id="264697"/>
    <lineage>
        <taxon>Bacteria</taxon>
        <taxon>Bacillati</taxon>
        <taxon>Bacillota</taxon>
        <taxon>Bacilli</taxon>
        <taxon>Bacillales</taxon>
        <taxon>Bacillaceae</taxon>
        <taxon>Peribacillus</taxon>
    </lineage>
</organism>
<keyword evidence="3" id="KW-1185">Reference proteome</keyword>